<keyword evidence="2" id="KW-1185">Reference proteome</keyword>
<dbReference type="EMBL" id="WJHE01000107">
    <property type="protein sequence ID" value="MST31618.1"/>
    <property type="molecule type" value="Genomic_DNA"/>
</dbReference>
<name>A0ABW9QQ55_9ACTN</name>
<proteinExistence type="predicted"/>
<evidence type="ECO:0000313" key="1">
    <source>
        <dbReference type="EMBL" id="MST31618.1"/>
    </source>
</evidence>
<comment type="caution">
    <text evidence="1">The sequence shown here is derived from an EMBL/GenBank/DDBJ whole genome shotgun (WGS) entry which is preliminary data.</text>
</comment>
<accession>A0ABW9QQ55</accession>
<protein>
    <recommendedName>
        <fullName evidence="3">DUF4398 domain-containing protein</fullName>
    </recommendedName>
</protein>
<evidence type="ECO:0008006" key="3">
    <source>
        <dbReference type="Google" id="ProtNLM"/>
    </source>
</evidence>
<reference evidence="1 2" key="1">
    <citation type="submission" date="2019-11" db="EMBL/GenBank/DDBJ databases">
        <title>Acidiferrimicrobium australis gen. nov., sp. nov., an acidophilic and obligately heterotrophic, member of the Actinobacteria that catalyses dissimilatory oxido- reduction of iron isolated from metal-rich acidic water in Chile.</title>
        <authorList>
            <person name="Gonzalez D."/>
            <person name="Huber K."/>
            <person name="Hedrich S."/>
            <person name="Rojas-Villalobos C."/>
            <person name="Quatrini R."/>
            <person name="Dinamarca M.A."/>
            <person name="Schwarz A."/>
            <person name="Canales C."/>
            <person name="Nancucheo I."/>
        </authorList>
    </citation>
    <scope>NUCLEOTIDE SEQUENCE [LARGE SCALE GENOMIC DNA]</scope>
    <source>
        <strain evidence="1 2">USS-CCA1</strain>
    </source>
</reference>
<dbReference type="Proteomes" id="UP000437736">
    <property type="component" value="Unassembled WGS sequence"/>
</dbReference>
<gene>
    <name evidence="1" type="ORF">GHK86_02580</name>
</gene>
<sequence length="94" mass="10094">MVTSNPPVGSPMEKALAAARRAGVDLNDERAVQKAALAEAIRCLDHAGMKRKALERHALAMAAEARRAMYANGSTDEDARQAAVDAYRRHGGKH</sequence>
<evidence type="ECO:0000313" key="2">
    <source>
        <dbReference type="Proteomes" id="UP000437736"/>
    </source>
</evidence>
<organism evidence="1 2">
    <name type="scientific">Acidiferrimicrobium australe</name>
    <dbReference type="NCBI Taxonomy" id="2664430"/>
    <lineage>
        <taxon>Bacteria</taxon>
        <taxon>Bacillati</taxon>
        <taxon>Actinomycetota</taxon>
        <taxon>Acidimicrobiia</taxon>
        <taxon>Acidimicrobiales</taxon>
        <taxon>Acidimicrobiaceae</taxon>
        <taxon>Acidiferrimicrobium</taxon>
    </lineage>
</organism>